<protein>
    <submittedName>
        <fullName evidence="1">Uncharacterized protein</fullName>
    </submittedName>
</protein>
<name>A0A0D7AMS1_9AGAR</name>
<gene>
    <name evidence="1" type="ORF">FISHEDRAFT_69706</name>
</gene>
<keyword evidence="2" id="KW-1185">Reference proteome</keyword>
<dbReference type="AlphaFoldDB" id="A0A0D7AMS1"/>
<dbReference type="Proteomes" id="UP000054144">
    <property type="component" value="Unassembled WGS sequence"/>
</dbReference>
<proteinExistence type="predicted"/>
<reference evidence="1 2" key="1">
    <citation type="journal article" date="2015" name="Fungal Genet. Biol.">
        <title>Evolution of novel wood decay mechanisms in Agaricales revealed by the genome sequences of Fistulina hepatica and Cylindrobasidium torrendii.</title>
        <authorList>
            <person name="Floudas D."/>
            <person name="Held B.W."/>
            <person name="Riley R."/>
            <person name="Nagy L.G."/>
            <person name="Koehler G."/>
            <person name="Ransdell A.S."/>
            <person name="Younus H."/>
            <person name="Chow J."/>
            <person name="Chiniquy J."/>
            <person name="Lipzen A."/>
            <person name="Tritt A."/>
            <person name="Sun H."/>
            <person name="Haridas S."/>
            <person name="LaButti K."/>
            <person name="Ohm R.A."/>
            <person name="Kues U."/>
            <person name="Blanchette R.A."/>
            <person name="Grigoriev I.V."/>
            <person name="Minto R.E."/>
            <person name="Hibbett D.S."/>
        </authorList>
    </citation>
    <scope>NUCLEOTIDE SEQUENCE [LARGE SCALE GENOMIC DNA]</scope>
    <source>
        <strain evidence="1 2">ATCC 64428</strain>
    </source>
</reference>
<organism evidence="1 2">
    <name type="scientific">Fistulina hepatica ATCC 64428</name>
    <dbReference type="NCBI Taxonomy" id="1128425"/>
    <lineage>
        <taxon>Eukaryota</taxon>
        <taxon>Fungi</taxon>
        <taxon>Dikarya</taxon>
        <taxon>Basidiomycota</taxon>
        <taxon>Agaricomycotina</taxon>
        <taxon>Agaricomycetes</taxon>
        <taxon>Agaricomycetidae</taxon>
        <taxon>Agaricales</taxon>
        <taxon>Fistulinaceae</taxon>
        <taxon>Fistulina</taxon>
    </lineage>
</organism>
<sequence>MDAFATFADINALSVSDDIMLADPARAATAGDVALSSLEEIALEAPLNYDAELPATCTLFLPPPKFHLQKLIDLRPCTFFSREAPILRRSLNMQTFDFPAEHRLLYVHITARQLRPITTCLVPMYCYPPSIPRPPPTYDIRHVITILDIHARHTPSPAAGTLGIHPATHPLD</sequence>
<accession>A0A0D7AMS1</accession>
<evidence type="ECO:0000313" key="2">
    <source>
        <dbReference type="Proteomes" id="UP000054144"/>
    </source>
</evidence>
<dbReference type="EMBL" id="KN881637">
    <property type="protein sequence ID" value="KIY52606.1"/>
    <property type="molecule type" value="Genomic_DNA"/>
</dbReference>
<evidence type="ECO:0000313" key="1">
    <source>
        <dbReference type="EMBL" id="KIY52606.1"/>
    </source>
</evidence>